<reference evidence="3" key="1">
    <citation type="submission" date="2020-05" db="EMBL/GenBank/DDBJ databases">
        <title>Frigoriglobus tundricola gen. nov., sp. nov., a psychrotolerant cellulolytic planctomycete of the family Gemmataceae with two divergent copies of 16S rRNA gene.</title>
        <authorList>
            <person name="Kulichevskaya I.S."/>
            <person name="Ivanova A.A."/>
            <person name="Naumoff D.G."/>
            <person name="Beletsky A.V."/>
            <person name="Rijpstra W.I.C."/>
            <person name="Sinninghe Damste J.S."/>
            <person name="Mardanov A.V."/>
            <person name="Ravin N.V."/>
            <person name="Dedysh S.N."/>
        </authorList>
    </citation>
    <scope>NUCLEOTIDE SEQUENCE [LARGE SCALE GENOMIC DNA]</scope>
    <source>
        <strain evidence="3">PL17</strain>
    </source>
</reference>
<dbReference type="EMBL" id="CP053452">
    <property type="protein sequence ID" value="QJX00585.1"/>
    <property type="molecule type" value="Genomic_DNA"/>
</dbReference>
<gene>
    <name evidence="2" type="ORF">FTUN_8217</name>
</gene>
<evidence type="ECO:0000313" key="3">
    <source>
        <dbReference type="Proteomes" id="UP000503447"/>
    </source>
</evidence>
<protein>
    <submittedName>
        <fullName evidence="2">Uncharacterized protein</fullName>
    </submittedName>
</protein>
<keyword evidence="3" id="KW-1185">Reference proteome</keyword>
<dbReference type="KEGG" id="ftj:FTUN_8217"/>
<evidence type="ECO:0000313" key="2">
    <source>
        <dbReference type="EMBL" id="QJX00585.1"/>
    </source>
</evidence>
<accession>A0A6M5Z4E1</accession>
<dbReference type="Proteomes" id="UP000503447">
    <property type="component" value="Chromosome"/>
</dbReference>
<dbReference type="AlphaFoldDB" id="A0A6M5Z4E1"/>
<name>A0A6M5Z4E1_9BACT</name>
<feature type="region of interest" description="Disordered" evidence="1">
    <location>
        <begin position="1"/>
        <end position="43"/>
    </location>
</feature>
<proteinExistence type="predicted"/>
<sequence>MAAGRTRLFHKAGGRGVGKSLGAGANYSRHTHSEGQGAVCGIS</sequence>
<evidence type="ECO:0000256" key="1">
    <source>
        <dbReference type="SAM" id="MobiDB-lite"/>
    </source>
</evidence>
<organism evidence="2 3">
    <name type="scientific">Frigoriglobus tundricola</name>
    <dbReference type="NCBI Taxonomy" id="2774151"/>
    <lineage>
        <taxon>Bacteria</taxon>
        <taxon>Pseudomonadati</taxon>
        <taxon>Planctomycetota</taxon>
        <taxon>Planctomycetia</taxon>
        <taxon>Gemmatales</taxon>
        <taxon>Gemmataceae</taxon>
        <taxon>Frigoriglobus</taxon>
    </lineage>
</organism>